<dbReference type="GO" id="GO:0009231">
    <property type="term" value="P:riboflavin biosynthetic process"/>
    <property type="evidence" value="ECO:0007669"/>
    <property type="project" value="UniProtKB-UniRule"/>
</dbReference>
<comment type="similarity">
    <text evidence="6">In the C-terminal section; belongs to the GTP cyclohydrolase II family.</text>
</comment>
<evidence type="ECO:0000256" key="5">
    <source>
        <dbReference type="ARBA" id="ARBA00005520"/>
    </source>
</evidence>
<dbReference type="HOGENOM" id="CLU_020273_1_2_4"/>
<evidence type="ECO:0000256" key="8">
    <source>
        <dbReference type="ARBA" id="ARBA00018836"/>
    </source>
</evidence>
<dbReference type="InterPro" id="IPR032677">
    <property type="entry name" value="GTP_cyclohydro_II"/>
</dbReference>
<evidence type="ECO:0000256" key="10">
    <source>
        <dbReference type="ARBA" id="ARBA00022723"/>
    </source>
</evidence>
<evidence type="ECO:0000256" key="13">
    <source>
        <dbReference type="ARBA" id="ARBA00023239"/>
    </source>
</evidence>
<evidence type="ECO:0000256" key="11">
    <source>
        <dbReference type="ARBA" id="ARBA00022842"/>
    </source>
</evidence>
<dbReference type="Pfam" id="PF00926">
    <property type="entry name" value="DHBP_synthase"/>
    <property type="match status" value="1"/>
</dbReference>
<evidence type="ECO:0000313" key="16">
    <source>
        <dbReference type="EMBL" id="AGF47562.1"/>
    </source>
</evidence>
<protein>
    <recommendedName>
        <fullName evidence="8 14">3,4-dihydroxy-2-butanone 4-phosphate synthase</fullName>
        <shortName evidence="14">DHBP synthase</shortName>
        <ecNumber evidence="7 14">4.1.99.12</ecNumber>
    </recommendedName>
</protein>
<dbReference type="SUPFAM" id="SSF142695">
    <property type="entry name" value="RibA-like"/>
    <property type="match status" value="1"/>
</dbReference>
<dbReference type="Pfam" id="PF00925">
    <property type="entry name" value="GTP_cyclohydro2"/>
    <property type="match status" value="1"/>
</dbReference>
<evidence type="ECO:0000256" key="7">
    <source>
        <dbReference type="ARBA" id="ARBA00012153"/>
    </source>
</evidence>
<keyword evidence="10 14" id="KW-0479">Metal-binding</keyword>
<dbReference type="STRING" id="1208918.CDEE_0522"/>
<comment type="subunit">
    <text evidence="14">Homodimer.</text>
</comment>
<keyword evidence="9 14" id="KW-0686">Riboflavin biosynthesis</keyword>
<dbReference type="PATRIC" id="fig|1208918.3.peg.260"/>
<comment type="function">
    <text evidence="3 14">Catalyzes the conversion of D-ribulose 5-phosphate to formate and 3,4-dihydroxy-2-butanone 4-phosphate.</text>
</comment>
<feature type="domain" description="GTP cyclohydrolase II" evidence="15">
    <location>
        <begin position="226"/>
        <end position="363"/>
    </location>
</feature>
<dbReference type="AlphaFoldDB" id="M1LPG4"/>
<dbReference type="GO" id="GO:0000287">
    <property type="term" value="F:magnesium ion binding"/>
    <property type="evidence" value="ECO:0007669"/>
    <property type="project" value="UniProtKB-UniRule"/>
</dbReference>
<dbReference type="KEGG" id="kct:CDEE_0522"/>
<evidence type="ECO:0000256" key="12">
    <source>
        <dbReference type="ARBA" id="ARBA00023211"/>
    </source>
</evidence>
<dbReference type="GO" id="GO:0005829">
    <property type="term" value="C:cytosol"/>
    <property type="evidence" value="ECO:0007669"/>
    <property type="project" value="TreeGrafter"/>
</dbReference>
<reference evidence="16 17" key="1">
    <citation type="journal article" date="2013" name="Genome Biol. Evol.">
        <title>Genome evolution and phylogenomic analysis of candidatus kinetoplastibacterium, the betaproteobacterial endosymbionts of strigomonas and angomonas.</title>
        <authorList>
            <person name="Alves J.M."/>
            <person name="Serrano M.G."/>
            <person name="Maia da Silva F."/>
            <person name="Voegtly L.J."/>
            <person name="Matveyev A.V."/>
            <person name="Teixeira M.M."/>
            <person name="Camargo E.P."/>
            <person name="Buck G.A."/>
        </authorList>
    </citation>
    <scope>NUCLEOTIDE SEQUENCE [LARGE SCALE GENOMIC DNA]</scope>
    <source>
        <strain evidence="16 17">TCC036E</strain>
    </source>
</reference>
<evidence type="ECO:0000256" key="2">
    <source>
        <dbReference type="ARBA" id="ARBA00001936"/>
    </source>
</evidence>
<feature type="binding site" evidence="14">
    <location>
        <position position="44"/>
    </location>
    <ligand>
        <name>D-ribulose 5-phosphate</name>
        <dbReference type="ChEBI" id="CHEBI:58121"/>
    </ligand>
</feature>
<evidence type="ECO:0000256" key="14">
    <source>
        <dbReference type="HAMAP-Rule" id="MF_00180"/>
    </source>
</evidence>
<feature type="site" description="Essential for catalytic activity" evidence="14">
    <location>
        <position position="176"/>
    </location>
</feature>
<keyword evidence="17" id="KW-1185">Reference proteome</keyword>
<keyword evidence="12 14" id="KW-0464">Manganese</keyword>
<dbReference type="Proteomes" id="UP000011686">
    <property type="component" value="Chromosome"/>
</dbReference>
<feature type="site" description="Essential for catalytic activity" evidence="14">
    <location>
        <position position="138"/>
    </location>
</feature>
<comment type="cofactor">
    <cofactor evidence="14">
        <name>Mg(2+)</name>
        <dbReference type="ChEBI" id="CHEBI:18420"/>
    </cofactor>
    <cofactor evidence="14">
        <name>Mn(2+)</name>
        <dbReference type="ChEBI" id="CHEBI:29035"/>
    </cofactor>
    <text evidence="14">Binds 2 divalent metal cations per subunit. Magnesium or manganese.</text>
</comment>
<dbReference type="EC" id="4.1.99.12" evidence="7 14"/>
<dbReference type="InterPro" id="IPR036144">
    <property type="entry name" value="RibA-like_sf"/>
</dbReference>
<comment type="pathway">
    <text evidence="4 14">Cofactor biosynthesis; riboflavin biosynthesis; 2-hydroxy-3-oxobutyl phosphate from D-ribulose 5-phosphate: step 1/1.</text>
</comment>
<comment type="cofactor">
    <cofactor evidence="2">
        <name>Mn(2+)</name>
        <dbReference type="ChEBI" id="CHEBI:29035"/>
    </cofactor>
</comment>
<name>M1LPG4_9PROT</name>
<dbReference type="EMBL" id="CP003804">
    <property type="protein sequence ID" value="AGF47562.1"/>
    <property type="molecule type" value="Genomic_DNA"/>
</dbReference>
<evidence type="ECO:0000256" key="4">
    <source>
        <dbReference type="ARBA" id="ARBA00004904"/>
    </source>
</evidence>
<dbReference type="HAMAP" id="MF_00180">
    <property type="entry name" value="RibB"/>
    <property type="match status" value="1"/>
</dbReference>
<dbReference type="Gene3D" id="3.40.50.10990">
    <property type="entry name" value="GTP cyclohydrolase II"/>
    <property type="match status" value="1"/>
</dbReference>
<dbReference type="eggNOG" id="COG0108">
    <property type="taxonomic scope" value="Bacteria"/>
</dbReference>
<gene>
    <name evidence="14" type="primary">ribB</name>
    <name evidence="16" type="ORF">CDEE_0522</name>
</gene>
<dbReference type="PANTHER" id="PTHR21327">
    <property type="entry name" value="GTP CYCLOHYDROLASE II-RELATED"/>
    <property type="match status" value="1"/>
</dbReference>
<dbReference type="RefSeq" id="WP_015238604.1">
    <property type="nucleotide sequence ID" value="NC_020283.1"/>
</dbReference>
<dbReference type="UniPathway" id="UPA00275">
    <property type="reaction ID" value="UER00399"/>
</dbReference>
<dbReference type="GO" id="GO:0030145">
    <property type="term" value="F:manganese ion binding"/>
    <property type="evidence" value="ECO:0007669"/>
    <property type="project" value="UniProtKB-UniRule"/>
</dbReference>
<dbReference type="FunFam" id="3.90.870.10:FF:000001">
    <property type="entry name" value="Riboflavin biosynthesis protein RibBA"/>
    <property type="match status" value="1"/>
</dbReference>
<comment type="similarity">
    <text evidence="14">Belongs to the DHBP synthase family.</text>
</comment>
<proteinExistence type="inferred from homology"/>
<dbReference type="InterPro" id="IPR000422">
    <property type="entry name" value="DHBP_synthase_RibB"/>
</dbReference>
<feature type="binding site" evidence="14">
    <location>
        <begin position="39"/>
        <end position="40"/>
    </location>
    <ligand>
        <name>D-ribulose 5-phosphate</name>
        <dbReference type="ChEBI" id="CHEBI:58121"/>
    </ligand>
</feature>
<feature type="binding site" evidence="14">
    <location>
        <begin position="152"/>
        <end position="156"/>
    </location>
    <ligand>
        <name>D-ribulose 5-phosphate</name>
        <dbReference type="ChEBI" id="CHEBI:58121"/>
    </ligand>
</feature>
<evidence type="ECO:0000256" key="6">
    <source>
        <dbReference type="ARBA" id="ARBA00008976"/>
    </source>
</evidence>
<organism evidence="16 17">
    <name type="scientific">Candidatus Kinetoplastidibacterium crithidiae TCC036E</name>
    <dbReference type="NCBI Taxonomy" id="1208918"/>
    <lineage>
        <taxon>Bacteria</taxon>
        <taxon>Pseudomonadati</taxon>
        <taxon>Pseudomonadota</taxon>
        <taxon>Betaproteobacteria</taxon>
        <taxon>Candidatus Kinetoplastidibacterium</taxon>
    </lineage>
</organism>
<evidence type="ECO:0000259" key="15">
    <source>
        <dbReference type="Pfam" id="PF00925"/>
    </source>
</evidence>
<feature type="binding site" evidence="14">
    <location>
        <position position="40"/>
    </location>
    <ligand>
        <name>Mg(2+)</name>
        <dbReference type="ChEBI" id="CHEBI:18420"/>
        <label>2</label>
    </ligand>
</feature>
<keyword evidence="11 14" id="KW-0460">Magnesium</keyword>
<dbReference type="SUPFAM" id="SSF55821">
    <property type="entry name" value="YrdC/RibB"/>
    <property type="match status" value="1"/>
</dbReference>
<comment type="similarity">
    <text evidence="5">In the N-terminal section; belongs to the DHBP synthase family.</text>
</comment>
<feature type="binding site" evidence="14">
    <location>
        <position position="155"/>
    </location>
    <ligand>
        <name>Mg(2+)</name>
        <dbReference type="ChEBI" id="CHEBI:18420"/>
        <label>2</label>
    </ligand>
</feature>
<dbReference type="PANTHER" id="PTHR21327:SF34">
    <property type="entry name" value="3,4-DIHYDROXY-2-BUTANONE 4-PHOSPHATE SYNTHASE"/>
    <property type="match status" value="1"/>
</dbReference>
<dbReference type="NCBIfam" id="TIGR00506">
    <property type="entry name" value="ribB"/>
    <property type="match status" value="1"/>
</dbReference>
<evidence type="ECO:0000256" key="1">
    <source>
        <dbReference type="ARBA" id="ARBA00000141"/>
    </source>
</evidence>
<accession>M1LPG4</accession>
<dbReference type="InterPro" id="IPR017945">
    <property type="entry name" value="DHBP_synth_RibB-like_a/b_dom"/>
</dbReference>
<dbReference type="Gene3D" id="3.90.870.10">
    <property type="entry name" value="DHBP synthase"/>
    <property type="match status" value="1"/>
</dbReference>
<keyword evidence="13 14" id="KW-0456">Lyase</keyword>
<evidence type="ECO:0000256" key="3">
    <source>
        <dbReference type="ARBA" id="ARBA00002284"/>
    </source>
</evidence>
<feature type="binding site" evidence="14">
    <location>
        <position position="40"/>
    </location>
    <ligand>
        <name>Mg(2+)</name>
        <dbReference type="ChEBI" id="CHEBI:18420"/>
        <label>1</label>
    </ligand>
</feature>
<evidence type="ECO:0000313" key="17">
    <source>
        <dbReference type="Proteomes" id="UP000011686"/>
    </source>
</evidence>
<dbReference type="PIRSF" id="PIRSF001259">
    <property type="entry name" value="RibA"/>
    <property type="match status" value="1"/>
</dbReference>
<sequence length="376" mass="41287">MSNSSIANIQKYGVISSVDDIIDELKSGRMIILIDEEDRENEGDLLIAADFVSSESINFMITHARGLVCLTLTEDHCQKLGLSMMTENNSSRYGTNFTQSIEAAKGIGTGISASDRAHTIKVATDNNVTPEDLVQPGHIFPVRSVKGGVLSRAGHTEAGCDLTRMAGLNPAAVICEIINKDGSMARLPDLLEFSKEFNLKIGTISSLIQYRSEKETLIDMYSSFIISTMYGDLKAFCYRDVINSSIHIALVHGNIELYKDTLVSIQTPSSILDVMRVDDNFGLLTINKALERIVQSSSGVLLLINSHISCDDVLRSINEFNKTKPFLDNSKYNLATHGVISQILCNIGISSIRLIKEKNSPNKFDFGLSVSGYEFI</sequence>
<dbReference type="GO" id="GO:0003935">
    <property type="term" value="F:GTP cyclohydrolase II activity"/>
    <property type="evidence" value="ECO:0007669"/>
    <property type="project" value="TreeGrafter"/>
</dbReference>
<dbReference type="GO" id="GO:0008686">
    <property type="term" value="F:3,4-dihydroxy-2-butanone-4-phosphate synthase activity"/>
    <property type="evidence" value="ECO:0007669"/>
    <property type="project" value="UniProtKB-UniRule"/>
</dbReference>
<comment type="catalytic activity">
    <reaction evidence="1 14">
        <text>D-ribulose 5-phosphate = (2S)-2-hydroxy-3-oxobutyl phosphate + formate + H(+)</text>
        <dbReference type="Rhea" id="RHEA:18457"/>
        <dbReference type="ChEBI" id="CHEBI:15378"/>
        <dbReference type="ChEBI" id="CHEBI:15740"/>
        <dbReference type="ChEBI" id="CHEBI:58121"/>
        <dbReference type="ChEBI" id="CHEBI:58830"/>
        <dbReference type="EC" id="4.1.99.12"/>
    </reaction>
</comment>
<evidence type="ECO:0000256" key="9">
    <source>
        <dbReference type="ARBA" id="ARBA00022619"/>
    </source>
</evidence>